<dbReference type="RefSeq" id="WP_145059693.1">
    <property type="nucleotide sequence ID" value="NZ_CP036263.1"/>
</dbReference>
<dbReference type="AlphaFoldDB" id="A0A517MUG2"/>
<reference evidence="2 3" key="1">
    <citation type="submission" date="2019-02" db="EMBL/GenBank/DDBJ databases">
        <title>Deep-cultivation of Planctomycetes and their phenomic and genomic characterization uncovers novel biology.</title>
        <authorList>
            <person name="Wiegand S."/>
            <person name="Jogler M."/>
            <person name="Boedeker C."/>
            <person name="Pinto D."/>
            <person name="Vollmers J."/>
            <person name="Rivas-Marin E."/>
            <person name="Kohn T."/>
            <person name="Peeters S.H."/>
            <person name="Heuer A."/>
            <person name="Rast P."/>
            <person name="Oberbeckmann S."/>
            <person name="Bunk B."/>
            <person name="Jeske O."/>
            <person name="Meyerdierks A."/>
            <person name="Storesund J.E."/>
            <person name="Kallscheuer N."/>
            <person name="Luecker S."/>
            <person name="Lage O.M."/>
            <person name="Pohl T."/>
            <person name="Merkel B.J."/>
            <person name="Hornburger P."/>
            <person name="Mueller R.-W."/>
            <person name="Bruemmer F."/>
            <person name="Labrenz M."/>
            <person name="Spormann A.M."/>
            <person name="Op den Camp H."/>
            <person name="Overmann J."/>
            <person name="Amann R."/>
            <person name="Jetten M.S.M."/>
            <person name="Mascher T."/>
            <person name="Medema M.H."/>
            <person name="Devos D.P."/>
            <person name="Kaster A.-K."/>
            <person name="Ovreas L."/>
            <person name="Rohde M."/>
            <person name="Galperin M.Y."/>
            <person name="Jogler C."/>
        </authorList>
    </citation>
    <scope>NUCLEOTIDE SEQUENCE [LARGE SCALE GENOMIC DNA]</scope>
    <source>
        <strain evidence="2 3">HG15A2</strain>
    </source>
</reference>
<dbReference type="Pfam" id="PF13847">
    <property type="entry name" value="Methyltransf_31"/>
    <property type="match status" value="1"/>
</dbReference>
<gene>
    <name evidence="2" type="ORF">HG15A2_17990</name>
</gene>
<accession>A0A517MUG2</accession>
<dbReference type="InterPro" id="IPR025714">
    <property type="entry name" value="Methyltranfer_dom"/>
</dbReference>
<dbReference type="OrthoDB" id="9784101at2"/>
<name>A0A517MUG2_9BACT</name>
<dbReference type="EMBL" id="CP036263">
    <property type="protein sequence ID" value="QDS98518.1"/>
    <property type="molecule type" value="Genomic_DNA"/>
</dbReference>
<dbReference type="Proteomes" id="UP000319852">
    <property type="component" value="Chromosome"/>
</dbReference>
<dbReference type="Gene3D" id="3.40.50.150">
    <property type="entry name" value="Vaccinia Virus protein VP39"/>
    <property type="match status" value="1"/>
</dbReference>
<evidence type="ECO:0000259" key="1">
    <source>
        <dbReference type="Pfam" id="PF13847"/>
    </source>
</evidence>
<feature type="domain" description="Methyltransferase" evidence="1">
    <location>
        <begin position="95"/>
        <end position="222"/>
    </location>
</feature>
<dbReference type="KEGG" id="amob:HG15A2_17990"/>
<proteinExistence type="predicted"/>
<dbReference type="PANTHER" id="PTHR43861">
    <property type="entry name" value="TRANS-ACONITATE 2-METHYLTRANSFERASE-RELATED"/>
    <property type="match status" value="1"/>
</dbReference>
<protein>
    <recommendedName>
        <fullName evidence="1">Methyltransferase domain-containing protein</fullName>
    </recommendedName>
</protein>
<evidence type="ECO:0000313" key="3">
    <source>
        <dbReference type="Proteomes" id="UP000319852"/>
    </source>
</evidence>
<dbReference type="InterPro" id="IPR029063">
    <property type="entry name" value="SAM-dependent_MTases_sf"/>
</dbReference>
<sequence length="276" mass="30929">MATPLSLQRFLLAGQCAASVLLTILCVLPILSRSAFALEAVDETTKLSNGFSQPGIYMGRQIAPPMSYSGADWLTRRSRAQEERPGELYDFLKLKAGQHVCDFGCGNGYHAFEMSKRVGPRGKVYAVDIQSEMLDKLKRRTESRGIKNIHPILAKPKEPRLPVAALDLILMVDVYHELSDPPTVLAQVKKSLKADGRLVLVEFREEDRDVPIRPLHKMSKSQVHRELTSQAFVLSEQYDQLPWQHVLVFGKKADKKRPAVKLAPWAANAEEDKTKG</sequence>
<dbReference type="CDD" id="cd02440">
    <property type="entry name" value="AdoMet_MTases"/>
    <property type="match status" value="1"/>
</dbReference>
<dbReference type="SUPFAM" id="SSF53335">
    <property type="entry name" value="S-adenosyl-L-methionine-dependent methyltransferases"/>
    <property type="match status" value="1"/>
</dbReference>
<keyword evidence="3" id="KW-1185">Reference proteome</keyword>
<organism evidence="2 3">
    <name type="scientific">Adhaeretor mobilis</name>
    <dbReference type="NCBI Taxonomy" id="1930276"/>
    <lineage>
        <taxon>Bacteria</taxon>
        <taxon>Pseudomonadati</taxon>
        <taxon>Planctomycetota</taxon>
        <taxon>Planctomycetia</taxon>
        <taxon>Pirellulales</taxon>
        <taxon>Lacipirellulaceae</taxon>
        <taxon>Adhaeretor</taxon>
    </lineage>
</organism>
<evidence type="ECO:0000313" key="2">
    <source>
        <dbReference type="EMBL" id="QDS98518.1"/>
    </source>
</evidence>